<evidence type="ECO:0000313" key="2">
    <source>
        <dbReference type="EMBL" id="AXH13049.1"/>
    </source>
</evidence>
<feature type="region of interest" description="Disordered" evidence="1">
    <location>
        <begin position="34"/>
        <end position="60"/>
    </location>
</feature>
<reference evidence="2 4" key="2">
    <citation type="submission" date="2018-07" db="EMBL/GenBank/DDBJ databases">
        <title>Complete genome of the Arcobacter bivalviorum type strain LMG 26154.</title>
        <authorList>
            <person name="Miller W.G."/>
            <person name="Yee E."/>
            <person name="Bono J.L."/>
        </authorList>
    </citation>
    <scope>NUCLEOTIDE SEQUENCE [LARGE SCALE GENOMIC DNA]</scope>
    <source>
        <strain evidence="2 4">LMG 26154</strain>
    </source>
</reference>
<dbReference type="KEGG" id="hbv:ABIV_2074"/>
<feature type="compositionally biased region" description="Basic and acidic residues" evidence="1">
    <location>
        <begin position="34"/>
        <end position="45"/>
    </location>
</feature>
<gene>
    <name evidence="2" type="ORF">ABIV_2074</name>
    <name evidence="3" type="ORF">CRV05_11205</name>
</gene>
<proteinExistence type="predicted"/>
<dbReference type="EMBL" id="PDKM01000007">
    <property type="protein sequence ID" value="RXK09147.1"/>
    <property type="molecule type" value="Genomic_DNA"/>
</dbReference>
<reference evidence="3 5" key="1">
    <citation type="submission" date="2017-10" db="EMBL/GenBank/DDBJ databases">
        <title>Genomics of the genus Arcobacter.</title>
        <authorList>
            <person name="Perez-Cataluna A."/>
            <person name="Figueras M.J."/>
        </authorList>
    </citation>
    <scope>NUCLEOTIDE SEQUENCE [LARGE SCALE GENOMIC DNA]</scope>
    <source>
        <strain evidence="3 5">CECT 7835</strain>
    </source>
</reference>
<evidence type="ECO:0000313" key="5">
    <source>
        <dbReference type="Proteomes" id="UP000289193"/>
    </source>
</evidence>
<dbReference type="AlphaFoldDB" id="A0AAX2A4N9"/>
<evidence type="ECO:0000313" key="3">
    <source>
        <dbReference type="EMBL" id="RXK09147.1"/>
    </source>
</evidence>
<organism evidence="3 5">
    <name type="scientific">Halarcobacter bivalviorum</name>
    <dbReference type="NCBI Taxonomy" id="663364"/>
    <lineage>
        <taxon>Bacteria</taxon>
        <taxon>Pseudomonadati</taxon>
        <taxon>Campylobacterota</taxon>
        <taxon>Epsilonproteobacteria</taxon>
        <taxon>Campylobacterales</taxon>
        <taxon>Arcobacteraceae</taxon>
        <taxon>Halarcobacter</taxon>
    </lineage>
</organism>
<keyword evidence="5" id="KW-1185">Reference proteome</keyword>
<evidence type="ECO:0000313" key="4">
    <source>
        <dbReference type="Proteomes" id="UP000253850"/>
    </source>
</evidence>
<evidence type="ECO:0000256" key="1">
    <source>
        <dbReference type="SAM" id="MobiDB-lite"/>
    </source>
</evidence>
<dbReference type="RefSeq" id="WP_114839851.1">
    <property type="nucleotide sequence ID" value="NZ_CP031217.1"/>
</dbReference>
<dbReference type="EMBL" id="CP031217">
    <property type="protein sequence ID" value="AXH13049.1"/>
    <property type="molecule type" value="Genomic_DNA"/>
</dbReference>
<protein>
    <submittedName>
        <fullName evidence="3">Uncharacterized protein</fullName>
    </submittedName>
</protein>
<accession>A0AAX2A4N9</accession>
<name>A0AAX2A4N9_9BACT</name>
<dbReference type="Proteomes" id="UP000289193">
    <property type="component" value="Unassembled WGS sequence"/>
</dbReference>
<dbReference type="Proteomes" id="UP000253850">
    <property type="component" value="Chromosome"/>
</dbReference>
<sequence>MRFNKQLKKQDEGTNYNPSFEEWLNLFSKEPTSKELDDMENEVRKNKPQNNPYYQPLRGA</sequence>